<sequence>MRVASVPAGHPYVQGIARPEGPDPVVRLPDPPVPGARPEQWWPPPMLEPAWVRAHAAEFDVFHLHFGFDDRSPAELRALVAALAGVGRPLVLTLHDLRNPHHVDPAPHTAALDVLVPAAAELITLTSGAADEVSRRWGRRPVVIAHPAVVPPWRARVARPERVGFTVGVHAKSVRTNSDPVGVARALVEAVRGLPGARVRVDVHDDGRGRAAAAALGPEVDLRSHPPFSDEELWDYLQELDLSVLPYRWGTHSGWLETCHDLGTAVLAPAVGHYADQAPCLTHRLAAEGPDPVSLTAAVRWAYRERPRWRADPEDRERQRWAIAAAHEEVYARVAGDAAAGAHRAVPAVARREAAG</sequence>
<comment type="caution">
    <text evidence="2">The sequence shown here is derived from an EMBL/GenBank/DDBJ whole genome shotgun (WGS) entry which is preliminary data.</text>
</comment>
<dbReference type="Proteomes" id="UP001501598">
    <property type="component" value="Unassembled WGS sequence"/>
</dbReference>
<evidence type="ECO:0008006" key="4">
    <source>
        <dbReference type="Google" id="ProtNLM"/>
    </source>
</evidence>
<name>A0ABP8S394_9PSEU</name>
<dbReference type="SUPFAM" id="SSF53756">
    <property type="entry name" value="UDP-Glycosyltransferase/glycogen phosphorylase"/>
    <property type="match status" value="1"/>
</dbReference>
<evidence type="ECO:0000256" key="1">
    <source>
        <dbReference type="SAM" id="MobiDB-lite"/>
    </source>
</evidence>
<dbReference type="RefSeq" id="WP_345427129.1">
    <property type="nucleotide sequence ID" value="NZ_BAABGT010000117.1"/>
</dbReference>
<organism evidence="2 3">
    <name type="scientific">Pseudonocardia xishanensis</name>
    <dbReference type="NCBI Taxonomy" id="630995"/>
    <lineage>
        <taxon>Bacteria</taxon>
        <taxon>Bacillati</taxon>
        <taxon>Actinomycetota</taxon>
        <taxon>Actinomycetes</taxon>
        <taxon>Pseudonocardiales</taxon>
        <taxon>Pseudonocardiaceae</taxon>
        <taxon>Pseudonocardia</taxon>
    </lineage>
</organism>
<keyword evidence="3" id="KW-1185">Reference proteome</keyword>
<evidence type="ECO:0000313" key="2">
    <source>
        <dbReference type="EMBL" id="GAA4559100.1"/>
    </source>
</evidence>
<dbReference type="Gene3D" id="3.40.50.2000">
    <property type="entry name" value="Glycogen Phosphorylase B"/>
    <property type="match status" value="1"/>
</dbReference>
<dbReference type="EMBL" id="BAABGT010000117">
    <property type="protein sequence ID" value="GAA4559100.1"/>
    <property type="molecule type" value="Genomic_DNA"/>
</dbReference>
<reference evidence="3" key="1">
    <citation type="journal article" date="2019" name="Int. J. Syst. Evol. Microbiol.">
        <title>The Global Catalogue of Microorganisms (GCM) 10K type strain sequencing project: providing services to taxonomists for standard genome sequencing and annotation.</title>
        <authorList>
            <consortium name="The Broad Institute Genomics Platform"/>
            <consortium name="The Broad Institute Genome Sequencing Center for Infectious Disease"/>
            <person name="Wu L."/>
            <person name="Ma J."/>
        </authorList>
    </citation>
    <scope>NUCLEOTIDE SEQUENCE [LARGE SCALE GENOMIC DNA]</scope>
    <source>
        <strain evidence="3">JCM 17906</strain>
    </source>
</reference>
<gene>
    <name evidence="2" type="ORF">GCM10023175_66430</name>
</gene>
<feature type="region of interest" description="Disordered" evidence="1">
    <location>
        <begin position="1"/>
        <end position="25"/>
    </location>
</feature>
<accession>A0ABP8S394</accession>
<proteinExistence type="predicted"/>
<protein>
    <recommendedName>
        <fullName evidence="4">D-inositol 3-phosphate glycosyltransferase</fullName>
    </recommendedName>
</protein>
<evidence type="ECO:0000313" key="3">
    <source>
        <dbReference type="Proteomes" id="UP001501598"/>
    </source>
</evidence>